<keyword evidence="1" id="KW-0472">Membrane</keyword>
<accession>A0A7H1N4X1</accession>
<feature type="transmembrane region" description="Helical" evidence="1">
    <location>
        <begin position="96"/>
        <end position="117"/>
    </location>
</feature>
<dbReference type="KEGG" id="dvn:HQ394_17330"/>
<evidence type="ECO:0000313" key="3">
    <source>
        <dbReference type="Proteomes" id="UP000516369"/>
    </source>
</evidence>
<gene>
    <name evidence="2" type="ORF">HQ394_17330</name>
</gene>
<keyword evidence="1" id="KW-1133">Transmembrane helix</keyword>
<dbReference type="EMBL" id="CP053923">
    <property type="protein sequence ID" value="QNT70757.1"/>
    <property type="molecule type" value="Genomic_DNA"/>
</dbReference>
<keyword evidence="3" id="KW-1185">Reference proteome</keyword>
<evidence type="ECO:0000313" key="2">
    <source>
        <dbReference type="EMBL" id="QNT70757.1"/>
    </source>
</evidence>
<name>A0A7H1N4X1_9PROT</name>
<dbReference type="Proteomes" id="UP000516369">
    <property type="component" value="Chromosome"/>
</dbReference>
<organism evidence="2 3">
    <name type="scientific">Defluviicoccus vanus</name>
    <dbReference type="NCBI Taxonomy" id="111831"/>
    <lineage>
        <taxon>Bacteria</taxon>
        <taxon>Pseudomonadati</taxon>
        <taxon>Pseudomonadota</taxon>
        <taxon>Alphaproteobacteria</taxon>
        <taxon>Rhodospirillales</taxon>
        <taxon>Rhodospirillaceae</taxon>
        <taxon>Defluviicoccus</taxon>
    </lineage>
</organism>
<keyword evidence="1" id="KW-0812">Transmembrane</keyword>
<proteinExistence type="predicted"/>
<protein>
    <submittedName>
        <fullName evidence="2">Uncharacterized protein</fullName>
    </submittedName>
</protein>
<reference evidence="2 3" key="1">
    <citation type="submission" date="2020-05" db="EMBL/GenBank/DDBJ databases">
        <title>Complete closed genome sequence of Defluviicoccus vanus.</title>
        <authorList>
            <person name="Bessarab I."/>
            <person name="Arumugam K."/>
            <person name="Maszenan A.M."/>
            <person name="Seviour R.J."/>
            <person name="Williams R.B."/>
        </authorList>
    </citation>
    <scope>NUCLEOTIDE SEQUENCE [LARGE SCALE GENOMIC DNA]</scope>
    <source>
        <strain evidence="2 3">Ben 114</strain>
    </source>
</reference>
<dbReference type="RefSeq" id="WP_190261226.1">
    <property type="nucleotide sequence ID" value="NZ_CP053923.1"/>
</dbReference>
<sequence>MTSARTAVALNVVLEEISPSTSRAPSVAADWHGFRLATINGSAIAAVAPANADYPAAPRLVAQGDPGANVEEDAATKTDDAAVAAFDPTLDGSLAWVGRLACWTSALLSVALIVLAVG</sequence>
<dbReference type="AlphaFoldDB" id="A0A7H1N4X1"/>
<evidence type="ECO:0000256" key="1">
    <source>
        <dbReference type="SAM" id="Phobius"/>
    </source>
</evidence>